<dbReference type="Proteomes" id="UP000663829">
    <property type="component" value="Unassembled WGS sequence"/>
</dbReference>
<dbReference type="AlphaFoldDB" id="A0A814V4T7"/>
<evidence type="ECO:0000313" key="2">
    <source>
        <dbReference type="EMBL" id="CAF1185296.1"/>
    </source>
</evidence>
<reference evidence="2" key="1">
    <citation type="submission" date="2021-02" db="EMBL/GenBank/DDBJ databases">
        <authorList>
            <person name="Nowell W R."/>
        </authorList>
    </citation>
    <scope>NUCLEOTIDE SEQUENCE</scope>
</reference>
<dbReference type="Proteomes" id="UP000681722">
    <property type="component" value="Unassembled WGS sequence"/>
</dbReference>
<evidence type="ECO:0000313" key="4">
    <source>
        <dbReference type="Proteomes" id="UP000663829"/>
    </source>
</evidence>
<dbReference type="EMBL" id="CAJOBC010007995">
    <property type="protein sequence ID" value="CAF3949485.1"/>
    <property type="molecule type" value="Genomic_DNA"/>
</dbReference>
<dbReference type="EMBL" id="CAJNOQ010007997">
    <property type="protein sequence ID" value="CAF1185296.1"/>
    <property type="molecule type" value="Genomic_DNA"/>
</dbReference>
<keyword evidence="4" id="KW-1185">Reference proteome</keyword>
<evidence type="ECO:0000313" key="3">
    <source>
        <dbReference type="EMBL" id="CAF3949485.1"/>
    </source>
</evidence>
<feature type="region of interest" description="Disordered" evidence="1">
    <location>
        <begin position="1"/>
        <end position="24"/>
    </location>
</feature>
<evidence type="ECO:0000256" key="1">
    <source>
        <dbReference type="SAM" id="MobiDB-lite"/>
    </source>
</evidence>
<feature type="non-terminal residue" evidence="2">
    <location>
        <position position="24"/>
    </location>
</feature>
<accession>A0A814V4T7</accession>
<protein>
    <submittedName>
        <fullName evidence="2">Uncharacterized protein</fullName>
    </submittedName>
</protein>
<name>A0A814V4T7_9BILA</name>
<feature type="compositionally biased region" description="Basic residues" evidence="1">
    <location>
        <begin position="1"/>
        <end position="12"/>
    </location>
</feature>
<comment type="caution">
    <text evidence="2">The sequence shown here is derived from an EMBL/GenBank/DDBJ whole genome shotgun (WGS) entry which is preliminary data.</text>
</comment>
<sequence length="24" mass="2633">MQKASCQKKKCGRGQYGANMATDK</sequence>
<organism evidence="2 4">
    <name type="scientific">Didymodactylos carnosus</name>
    <dbReference type="NCBI Taxonomy" id="1234261"/>
    <lineage>
        <taxon>Eukaryota</taxon>
        <taxon>Metazoa</taxon>
        <taxon>Spiralia</taxon>
        <taxon>Gnathifera</taxon>
        <taxon>Rotifera</taxon>
        <taxon>Eurotatoria</taxon>
        <taxon>Bdelloidea</taxon>
        <taxon>Philodinida</taxon>
        <taxon>Philodinidae</taxon>
        <taxon>Didymodactylos</taxon>
    </lineage>
</organism>
<proteinExistence type="predicted"/>
<gene>
    <name evidence="2" type="ORF">GPM918_LOCUS22915</name>
    <name evidence="3" type="ORF">SRO942_LOCUS22909</name>
</gene>